<protein>
    <submittedName>
        <fullName evidence="8">Polyhydroxybutyrate depolymerase</fullName>
    </submittedName>
</protein>
<dbReference type="InterPro" id="IPR029058">
    <property type="entry name" value="AB_hydrolase_fold"/>
</dbReference>
<name>A0A1N6FG93_9BACT</name>
<dbReference type="SUPFAM" id="SSF53474">
    <property type="entry name" value="alpha/beta-Hydrolases"/>
    <property type="match status" value="1"/>
</dbReference>
<dbReference type="RefSeq" id="WP_074240544.1">
    <property type="nucleotide sequence ID" value="NZ_FSRA01000001.1"/>
</dbReference>
<keyword evidence="5" id="KW-0378">Hydrolase</keyword>
<dbReference type="GO" id="GO:0030600">
    <property type="term" value="F:feruloyl esterase activity"/>
    <property type="evidence" value="ECO:0007669"/>
    <property type="project" value="InterPro"/>
</dbReference>
<evidence type="ECO:0000256" key="4">
    <source>
        <dbReference type="ARBA" id="ARBA00022729"/>
    </source>
</evidence>
<keyword evidence="4" id="KW-0732">Signal</keyword>
<keyword evidence="6" id="KW-0119">Carbohydrate metabolism</keyword>
<keyword evidence="7" id="KW-0624">Polysaccharide degradation</keyword>
<evidence type="ECO:0000256" key="6">
    <source>
        <dbReference type="ARBA" id="ARBA00023277"/>
    </source>
</evidence>
<dbReference type="Gene3D" id="3.40.50.1820">
    <property type="entry name" value="alpha/beta hydrolase"/>
    <property type="match status" value="1"/>
</dbReference>
<dbReference type="AlphaFoldDB" id="A0A1N6FG93"/>
<comment type="subcellular location">
    <subcellularLocation>
        <location evidence="1">Secreted</location>
    </subcellularLocation>
</comment>
<dbReference type="Proteomes" id="UP000185003">
    <property type="component" value="Unassembled WGS sequence"/>
</dbReference>
<dbReference type="InterPro" id="IPR010126">
    <property type="entry name" value="Esterase_phb"/>
</dbReference>
<evidence type="ECO:0000313" key="9">
    <source>
        <dbReference type="Proteomes" id="UP000185003"/>
    </source>
</evidence>
<dbReference type="PANTHER" id="PTHR38050:SF2">
    <property type="entry name" value="FERULOYL ESTERASE C-RELATED"/>
    <property type="match status" value="1"/>
</dbReference>
<evidence type="ECO:0000256" key="1">
    <source>
        <dbReference type="ARBA" id="ARBA00004613"/>
    </source>
</evidence>
<keyword evidence="3" id="KW-0858">Xylan degradation</keyword>
<reference evidence="8 9" key="1">
    <citation type="submission" date="2016-11" db="EMBL/GenBank/DDBJ databases">
        <authorList>
            <person name="Jaros S."/>
            <person name="Januszkiewicz K."/>
            <person name="Wedrychowicz H."/>
        </authorList>
    </citation>
    <scope>NUCLEOTIDE SEQUENCE [LARGE SCALE GENOMIC DNA]</scope>
    <source>
        <strain evidence="8 9">DSM 24787</strain>
    </source>
</reference>
<evidence type="ECO:0000256" key="3">
    <source>
        <dbReference type="ARBA" id="ARBA00022651"/>
    </source>
</evidence>
<dbReference type="EMBL" id="FSRA01000001">
    <property type="protein sequence ID" value="SIN94279.1"/>
    <property type="molecule type" value="Genomic_DNA"/>
</dbReference>
<evidence type="ECO:0000256" key="7">
    <source>
        <dbReference type="ARBA" id="ARBA00023326"/>
    </source>
</evidence>
<organism evidence="8 9">
    <name type="scientific">Chitinophaga niabensis</name>
    <dbReference type="NCBI Taxonomy" id="536979"/>
    <lineage>
        <taxon>Bacteria</taxon>
        <taxon>Pseudomonadati</taxon>
        <taxon>Bacteroidota</taxon>
        <taxon>Chitinophagia</taxon>
        <taxon>Chitinophagales</taxon>
        <taxon>Chitinophagaceae</taxon>
        <taxon>Chitinophaga</taxon>
    </lineage>
</organism>
<accession>A0A1N6FG93</accession>
<dbReference type="GO" id="GO:0045493">
    <property type="term" value="P:xylan catabolic process"/>
    <property type="evidence" value="ECO:0007669"/>
    <property type="project" value="UniProtKB-KW"/>
</dbReference>
<dbReference type="InterPro" id="IPR043595">
    <property type="entry name" value="FaeB/C/D"/>
</dbReference>
<proteinExistence type="predicted"/>
<dbReference type="PANTHER" id="PTHR38050">
    <property type="match status" value="1"/>
</dbReference>
<keyword evidence="2" id="KW-0964">Secreted</keyword>
<sequence>MKTVLLSLLCFCSMGCLKKKESTPANGSITVDGLIRTYTLHLPPNYREGSDFSLVIAMHGGGGNGGQFESSSRLSQKADAAKFIVVYPNGVKGDGLLKAQTWNAGGCCDYARDHNINDVKFISLLIDHLVAKYKINPKKVYATGHSNGGMMAYRLACELSDKIAAIAPNSSTMVVTQPCNASRAVPILHMHSVQDNNVPYAGGVGTGVSKHYNPPLDSVFQVWSLKNACATPAQVIVNNNSYKLTKWTDCSNNTTIQYYLTKDGGHAWPGGTPGGLPLGDKPSAVINANDLLWDFFQQYQLP</sequence>
<evidence type="ECO:0000313" key="8">
    <source>
        <dbReference type="EMBL" id="SIN94279.1"/>
    </source>
</evidence>
<evidence type="ECO:0000256" key="2">
    <source>
        <dbReference type="ARBA" id="ARBA00022525"/>
    </source>
</evidence>
<evidence type="ECO:0000256" key="5">
    <source>
        <dbReference type="ARBA" id="ARBA00022801"/>
    </source>
</evidence>
<dbReference type="GO" id="GO:0005576">
    <property type="term" value="C:extracellular region"/>
    <property type="evidence" value="ECO:0007669"/>
    <property type="project" value="UniProtKB-SubCell"/>
</dbReference>
<keyword evidence="9" id="KW-1185">Reference proteome</keyword>
<dbReference type="STRING" id="536979.SAMN04488055_2204"/>
<dbReference type="Pfam" id="PF10503">
    <property type="entry name" value="Esterase_PHB"/>
    <property type="match status" value="1"/>
</dbReference>
<dbReference type="OrthoDB" id="699118at2"/>
<gene>
    <name evidence="8" type="ORF">SAMN04488055_2204</name>
</gene>